<dbReference type="WBParaSite" id="PSU_v2.g11175.t1">
    <property type="protein sequence ID" value="PSU_v2.g11175.t1"/>
    <property type="gene ID" value="PSU_v2.g11175"/>
</dbReference>
<dbReference type="AlphaFoldDB" id="A0A914XVB1"/>
<reference evidence="5" key="1">
    <citation type="submission" date="2022-11" db="UniProtKB">
        <authorList>
            <consortium name="WormBaseParasite"/>
        </authorList>
    </citation>
    <scope>IDENTIFICATION</scope>
</reference>
<evidence type="ECO:0000256" key="3">
    <source>
        <dbReference type="SAM" id="MobiDB-lite"/>
    </source>
</evidence>
<keyword evidence="1 2" id="KW-1015">Disulfide bond</keyword>
<keyword evidence="4" id="KW-1185">Reference proteome</keyword>
<name>A0A914XVB1_9BILA</name>
<proteinExistence type="predicted"/>
<evidence type="ECO:0000313" key="5">
    <source>
        <dbReference type="WBParaSite" id="PSU_v2.g11175.t1"/>
    </source>
</evidence>
<feature type="disulfide bond" evidence="2">
    <location>
        <begin position="72"/>
        <end position="87"/>
    </location>
</feature>
<dbReference type="InterPro" id="IPR023415">
    <property type="entry name" value="LDLR_class-A_CS"/>
</dbReference>
<dbReference type="PROSITE" id="PS01209">
    <property type="entry name" value="LDLRA_1"/>
    <property type="match status" value="1"/>
</dbReference>
<feature type="disulfide bond" evidence="2">
    <location>
        <begin position="60"/>
        <end position="78"/>
    </location>
</feature>
<protein>
    <submittedName>
        <fullName evidence="5">Uncharacterized protein</fullName>
    </submittedName>
</protein>
<dbReference type="InterPro" id="IPR036055">
    <property type="entry name" value="LDL_receptor-like_sf"/>
</dbReference>
<evidence type="ECO:0000256" key="2">
    <source>
        <dbReference type="PROSITE-ProRule" id="PRU00124"/>
    </source>
</evidence>
<feature type="region of interest" description="Disordered" evidence="3">
    <location>
        <begin position="81"/>
        <end position="167"/>
    </location>
</feature>
<feature type="compositionally biased region" description="Pro residues" evidence="3">
    <location>
        <begin position="129"/>
        <end position="155"/>
    </location>
</feature>
<evidence type="ECO:0000256" key="1">
    <source>
        <dbReference type="ARBA" id="ARBA00023157"/>
    </source>
</evidence>
<dbReference type="CDD" id="cd00112">
    <property type="entry name" value="LDLa"/>
    <property type="match status" value="1"/>
</dbReference>
<dbReference type="Gene3D" id="4.10.400.10">
    <property type="entry name" value="Low-density Lipoprotein Receptor"/>
    <property type="match status" value="1"/>
</dbReference>
<dbReference type="InterPro" id="IPR002172">
    <property type="entry name" value="LDrepeatLR_classA_rpt"/>
</dbReference>
<feature type="disulfide bond" evidence="2">
    <location>
        <begin position="53"/>
        <end position="65"/>
    </location>
</feature>
<organism evidence="4 5">
    <name type="scientific">Panagrolaimus superbus</name>
    <dbReference type="NCBI Taxonomy" id="310955"/>
    <lineage>
        <taxon>Eukaryota</taxon>
        <taxon>Metazoa</taxon>
        <taxon>Ecdysozoa</taxon>
        <taxon>Nematoda</taxon>
        <taxon>Chromadorea</taxon>
        <taxon>Rhabditida</taxon>
        <taxon>Tylenchina</taxon>
        <taxon>Panagrolaimomorpha</taxon>
        <taxon>Panagrolaimoidea</taxon>
        <taxon>Panagrolaimidae</taxon>
        <taxon>Panagrolaimus</taxon>
    </lineage>
</organism>
<feature type="compositionally biased region" description="Basic and acidic residues" evidence="3">
    <location>
        <begin position="81"/>
        <end position="95"/>
    </location>
</feature>
<dbReference type="SMART" id="SM00192">
    <property type="entry name" value="LDLa"/>
    <property type="match status" value="1"/>
</dbReference>
<feature type="compositionally biased region" description="Acidic residues" evidence="3">
    <location>
        <begin position="108"/>
        <end position="125"/>
    </location>
</feature>
<dbReference type="Pfam" id="PF00057">
    <property type="entry name" value="Ldl_recept_a"/>
    <property type="match status" value="1"/>
</dbReference>
<dbReference type="SUPFAM" id="SSF57424">
    <property type="entry name" value="LDL receptor-like module"/>
    <property type="match status" value="1"/>
</dbReference>
<dbReference type="Proteomes" id="UP000887577">
    <property type="component" value="Unplaced"/>
</dbReference>
<sequence>MKIVGEKMNKEERKKMKKNNVDGIKFLLEFTSNVVHSNAPTIQFNQEYDDASCLDHEFMCHTGECIDKRRLCDTREDCLDGSDERDCQDGRHIDSAHPGSLPPAPPVIEDDWPELPEDGDNEPYEQDPYIPPTEPPRAPVPPPRTAPPTSPPPQQRQPEPAQRQGMFYFPFNEYSPFHFLKQWF</sequence>
<dbReference type="PROSITE" id="PS50068">
    <property type="entry name" value="LDLRA_2"/>
    <property type="match status" value="1"/>
</dbReference>
<evidence type="ECO:0000313" key="4">
    <source>
        <dbReference type="Proteomes" id="UP000887577"/>
    </source>
</evidence>
<accession>A0A914XVB1</accession>